<feature type="signal peptide" evidence="7">
    <location>
        <begin position="1"/>
        <end position="20"/>
    </location>
</feature>
<dbReference type="Proteomes" id="UP000294796">
    <property type="component" value="Unassembled WGS sequence"/>
</dbReference>
<evidence type="ECO:0000256" key="3">
    <source>
        <dbReference type="ARBA" id="ARBA00022729"/>
    </source>
</evidence>
<keyword evidence="9" id="KW-1185">Reference proteome</keyword>
<dbReference type="PROSITE" id="PS51257">
    <property type="entry name" value="PROKAR_LIPOPROTEIN"/>
    <property type="match status" value="1"/>
</dbReference>
<dbReference type="GO" id="GO:0009636">
    <property type="term" value="P:response to toxic substance"/>
    <property type="evidence" value="ECO:0007669"/>
    <property type="project" value="InterPro"/>
</dbReference>
<name>A0A4R5TTL8_9GAMM</name>
<protein>
    <submittedName>
        <fullName evidence="8">Entericidin A/B family lipoprotein</fullName>
    </submittedName>
</protein>
<evidence type="ECO:0000256" key="4">
    <source>
        <dbReference type="ARBA" id="ARBA00023136"/>
    </source>
</evidence>
<feature type="chain" id="PRO_5020375356" evidence="7">
    <location>
        <begin position="21"/>
        <end position="45"/>
    </location>
</feature>
<dbReference type="GO" id="GO:0016020">
    <property type="term" value="C:membrane"/>
    <property type="evidence" value="ECO:0007669"/>
    <property type="project" value="InterPro"/>
</dbReference>
<evidence type="ECO:0000256" key="2">
    <source>
        <dbReference type="ARBA" id="ARBA00022475"/>
    </source>
</evidence>
<dbReference type="InterPro" id="IPR012556">
    <property type="entry name" value="Entericidin"/>
</dbReference>
<proteinExistence type="inferred from homology"/>
<evidence type="ECO:0000256" key="5">
    <source>
        <dbReference type="ARBA" id="ARBA00023139"/>
    </source>
</evidence>
<organism evidence="8 9">
    <name type="scientific">Luteimonas aestuarii</name>
    <dbReference type="NCBI Taxonomy" id="453837"/>
    <lineage>
        <taxon>Bacteria</taxon>
        <taxon>Pseudomonadati</taxon>
        <taxon>Pseudomonadota</taxon>
        <taxon>Gammaproteobacteria</taxon>
        <taxon>Lysobacterales</taxon>
        <taxon>Lysobacteraceae</taxon>
        <taxon>Luteimonas</taxon>
    </lineage>
</organism>
<evidence type="ECO:0000313" key="8">
    <source>
        <dbReference type="EMBL" id="TDK24341.1"/>
    </source>
</evidence>
<dbReference type="AlphaFoldDB" id="A0A4R5TTL8"/>
<keyword evidence="5" id="KW-0564">Palmitate</keyword>
<evidence type="ECO:0000256" key="7">
    <source>
        <dbReference type="SAM" id="SignalP"/>
    </source>
</evidence>
<evidence type="ECO:0000313" key="9">
    <source>
        <dbReference type="Proteomes" id="UP000294796"/>
    </source>
</evidence>
<keyword evidence="4" id="KW-0472">Membrane</keyword>
<gene>
    <name evidence="8" type="ORF">E2F46_08615</name>
</gene>
<keyword evidence="2" id="KW-1003">Cell membrane</keyword>
<dbReference type="OrthoDB" id="9181810at2"/>
<sequence length="45" mass="4738">MKRLTALMLLAMFSIATLTACNTVQGVGRDVQKAGEAVEDAGQNN</sequence>
<dbReference type="Pfam" id="PF08085">
    <property type="entry name" value="Entericidin"/>
    <property type="match status" value="1"/>
</dbReference>
<accession>A0A4R5TTL8</accession>
<comment type="similarity">
    <text evidence="1">Belongs to the EcnA/EcnB lipoprotein family.</text>
</comment>
<comment type="caution">
    <text evidence="8">The sequence shown here is derived from an EMBL/GenBank/DDBJ whole genome shotgun (WGS) entry which is preliminary data.</text>
</comment>
<keyword evidence="3 7" id="KW-0732">Signal</keyword>
<keyword evidence="6 8" id="KW-0449">Lipoprotein</keyword>
<reference evidence="8 9" key="1">
    <citation type="submission" date="2019-03" db="EMBL/GenBank/DDBJ databases">
        <title>Luteimonas zhaokaii sp.nov., isolated from the rectal contents of Plateau pika in Yushu, Qinghai Province, China.</title>
        <authorList>
            <person name="Zhang G."/>
        </authorList>
    </citation>
    <scope>NUCLEOTIDE SEQUENCE [LARGE SCALE GENOMIC DNA]</scope>
    <source>
        <strain evidence="8 9">B9</strain>
    </source>
</reference>
<evidence type="ECO:0000256" key="1">
    <source>
        <dbReference type="ARBA" id="ARBA00010296"/>
    </source>
</evidence>
<dbReference type="RefSeq" id="WP_133321674.1">
    <property type="nucleotide sequence ID" value="NZ_SMTF01000005.1"/>
</dbReference>
<dbReference type="EMBL" id="SMTF01000005">
    <property type="protein sequence ID" value="TDK24341.1"/>
    <property type="molecule type" value="Genomic_DNA"/>
</dbReference>
<evidence type="ECO:0000256" key="6">
    <source>
        <dbReference type="ARBA" id="ARBA00023288"/>
    </source>
</evidence>